<evidence type="ECO:0000259" key="6">
    <source>
        <dbReference type="PROSITE" id="PS50249"/>
    </source>
</evidence>
<organism evidence="7 8">
    <name type="scientific">Faecalibacter bovis</name>
    <dbReference type="NCBI Taxonomy" id="2898187"/>
    <lineage>
        <taxon>Bacteria</taxon>
        <taxon>Pseudomonadati</taxon>
        <taxon>Bacteroidota</taxon>
        <taxon>Flavobacteriia</taxon>
        <taxon>Flavobacteriales</taxon>
        <taxon>Weeksellaceae</taxon>
        <taxon>Faecalibacter</taxon>
    </lineage>
</organism>
<dbReference type="SUPFAM" id="SSF102712">
    <property type="entry name" value="JAB1/MPN domain"/>
    <property type="match status" value="1"/>
</dbReference>
<evidence type="ECO:0000256" key="5">
    <source>
        <dbReference type="ARBA" id="ARBA00023049"/>
    </source>
</evidence>
<dbReference type="InterPro" id="IPR001405">
    <property type="entry name" value="UPF0758"/>
</dbReference>
<protein>
    <submittedName>
        <fullName evidence="7">JAB domain-containing protein</fullName>
    </submittedName>
</protein>
<dbReference type="EMBL" id="CP072842">
    <property type="protein sequence ID" value="QTV04851.1"/>
    <property type="molecule type" value="Genomic_DNA"/>
</dbReference>
<evidence type="ECO:0000256" key="1">
    <source>
        <dbReference type="ARBA" id="ARBA00022670"/>
    </source>
</evidence>
<dbReference type="InterPro" id="IPR020891">
    <property type="entry name" value="UPF0758_CS"/>
</dbReference>
<evidence type="ECO:0000256" key="2">
    <source>
        <dbReference type="ARBA" id="ARBA00022723"/>
    </source>
</evidence>
<evidence type="ECO:0000313" key="8">
    <source>
        <dbReference type="Proteomes" id="UP000672011"/>
    </source>
</evidence>
<feature type="domain" description="MPN" evidence="6">
    <location>
        <begin position="20"/>
        <end position="144"/>
    </location>
</feature>
<keyword evidence="8" id="KW-1185">Reference proteome</keyword>
<keyword evidence="1" id="KW-0645">Protease</keyword>
<dbReference type="PROSITE" id="PS50249">
    <property type="entry name" value="MPN"/>
    <property type="match status" value="1"/>
</dbReference>
<dbReference type="InterPro" id="IPR025657">
    <property type="entry name" value="RadC_JAB"/>
</dbReference>
<gene>
    <name evidence="7" type="ORF">J9309_08575</name>
</gene>
<reference evidence="7 8" key="1">
    <citation type="journal article" date="2021" name="Int. J. Syst. Evol. Microbiol.">
        <title>Faecalibacter bovis sp. nov., isolated from cow faeces.</title>
        <authorList>
            <person name="Li F."/>
            <person name="Zhao W."/>
            <person name="Hong Q."/>
            <person name="Shao Q."/>
            <person name="Song J."/>
            <person name="Yang S."/>
        </authorList>
    </citation>
    <scope>NUCLEOTIDE SEQUENCE [LARGE SCALE GENOMIC DNA]</scope>
    <source>
        <strain evidence="7 8">ZY171143</strain>
    </source>
</reference>
<reference evidence="8" key="2">
    <citation type="submission" date="2021-04" db="EMBL/GenBank/DDBJ databases">
        <title>Taxonomy of Flavobacteriaceae bacterium ZY171143.</title>
        <authorList>
            <person name="Li F."/>
        </authorList>
    </citation>
    <scope>NUCLEOTIDE SEQUENCE [LARGE SCALE GENOMIC DNA]</scope>
    <source>
        <strain evidence="8">ZY171143</strain>
    </source>
</reference>
<dbReference type="PROSITE" id="PS01302">
    <property type="entry name" value="UPF0758"/>
    <property type="match status" value="1"/>
</dbReference>
<dbReference type="Proteomes" id="UP000672011">
    <property type="component" value="Chromosome"/>
</dbReference>
<evidence type="ECO:0000256" key="3">
    <source>
        <dbReference type="ARBA" id="ARBA00022801"/>
    </source>
</evidence>
<evidence type="ECO:0000256" key="4">
    <source>
        <dbReference type="ARBA" id="ARBA00022833"/>
    </source>
</evidence>
<dbReference type="PANTHER" id="PTHR30471">
    <property type="entry name" value="DNA REPAIR PROTEIN RADC"/>
    <property type="match status" value="1"/>
</dbReference>
<dbReference type="Gene3D" id="3.40.140.10">
    <property type="entry name" value="Cytidine Deaminase, domain 2"/>
    <property type="match status" value="1"/>
</dbReference>
<keyword evidence="4" id="KW-0862">Zinc</keyword>
<keyword evidence="5" id="KW-0482">Metalloprotease</keyword>
<name>A0ABX7XAB6_9FLAO</name>
<sequence>MRVSEIKISYTNKSKDIVKISSSKDAYEVALSHWDNDLIELQEEVKILLLNKGNRVLGIKELFKGGISSCVIDVRLVMALVLKTNATAIILFHNHPSGNLTPSTADRNITQKIKECCKLFDVEVLDHLIVTKNDYFSFADDGII</sequence>
<dbReference type="RefSeq" id="WP_230475472.1">
    <property type="nucleotide sequence ID" value="NZ_CP072842.1"/>
</dbReference>
<accession>A0ABX7XAB6</accession>
<dbReference type="CDD" id="cd08071">
    <property type="entry name" value="MPN_DUF2466"/>
    <property type="match status" value="1"/>
</dbReference>
<dbReference type="PANTHER" id="PTHR30471:SF3">
    <property type="entry name" value="UPF0758 PROTEIN YEES-RELATED"/>
    <property type="match status" value="1"/>
</dbReference>
<proteinExistence type="predicted"/>
<dbReference type="Pfam" id="PF04002">
    <property type="entry name" value="RadC"/>
    <property type="match status" value="1"/>
</dbReference>
<evidence type="ECO:0000313" key="7">
    <source>
        <dbReference type="EMBL" id="QTV04851.1"/>
    </source>
</evidence>
<keyword evidence="2" id="KW-0479">Metal-binding</keyword>
<keyword evidence="3" id="KW-0378">Hydrolase</keyword>
<dbReference type="InterPro" id="IPR037518">
    <property type="entry name" value="MPN"/>
</dbReference>